<organism evidence="1 4">
    <name type="scientific">Phytophthora rubi</name>
    <dbReference type="NCBI Taxonomy" id="129364"/>
    <lineage>
        <taxon>Eukaryota</taxon>
        <taxon>Sar</taxon>
        <taxon>Stramenopiles</taxon>
        <taxon>Oomycota</taxon>
        <taxon>Peronosporomycetes</taxon>
        <taxon>Peronosporales</taxon>
        <taxon>Peronosporaceae</taxon>
        <taxon>Phytophthora</taxon>
    </lineage>
</organism>
<comment type="caution">
    <text evidence="1">The sequence shown here is derived from an EMBL/GenBank/DDBJ whole genome shotgun (WGS) entry which is preliminary data.</text>
</comment>
<proteinExistence type="predicted"/>
<evidence type="ECO:0000313" key="1">
    <source>
        <dbReference type="EMBL" id="KAE8997565.1"/>
    </source>
</evidence>
<keyword evidence="3" id="KW-1185">Reference proteome</keyword>
<dbReference type="AlphaFoldDB" id="A0A6A3JYT9"/>
<dbReference type="EMBL" id="QXFU01001676">
    <property type="protein sequence ID" value="KAE8997565.1"/>
    <property type="molecule type" value="Genomic_DNA"/>
</dbReference>
<protein>
    <submittedName>
        <fullName evidence="1">Uncharacterized protein</fullName>
    </submittedName>
</protein>
<dbReference type="Proteomes" id="UP000434957">
    <property type="component" value="Unassembled WGS sequence"/>
</dbReference>
<evidence type="ECO:0000313" key="2">
    <source>
        <dbReference type="EMBL" id="KAE9318690.1"/>
    </source>
</evidence>
<sequence length="88" mass="9917">MNQHSNSVVVSPEAGDFKEVAIPWAPMPARTGICACQPGRLEALLRSRMETRWSLSRLVVSGRPRGDTVTELLSFDPDSHRLWIVMWL</sequence>
<evidence type="ECO:0000313" key="4">
    <source>
        <dbReference type="Proteomes" id="UP000435112"/>
    </source>
</evidence>
<evidence type="ECO:0000313" key="3">
    <source>
        <dbReference type="Proteomes" id="UP000434957"/>
    </source>
</evidence>
<dbReference type="EMBL" id="QXFT01001437">
    <property type="protein sequence ID" value="KAE9318690.1"/>
    <property type="molecule type" value="Genomic_DNA"/>
</dbReference>
<dbReference type="OrthoDB" id="10269409at2759"/>
<name>A0A6A3JYT9_9STRA</name>
<gene>
    <name evidence="1" type="ORF">PR002_g18998</name>
    <name evidence="2" type="ORF">PR003_g18172</name>
</gene>
<dbReference type="Proteomes" id="UP000435112">
    <property type="component" value="Unassembled WGS sequence"/>
</dbReference>
<accession>A0A6A3JYT9</accession>
<reference evidence="1 4" key="1">
    <citation type="submission" date="2018-09" db="EMBL/GenBank/DDBJ databases">
        <title>Genomic investigation of the strawberry pathogen Phytophthora fragariae indicates pathogenicity is determined by transcriptional variation in three key races.</title>
        <authorList>
            <person name="Adams T.M."/>
            <person name="Armitage A.D."/>
            <person name="Sobczyk M.K."/>
            <person name="Bates H.J."/>
            <person name="Dunwell J.M."/>
            <person name="Nellist C.F."/>
            <person name="Harrison R.J."/>
        </authorList>
    </citation>
    <scope>NUCLEOTIDE SEQUENCE [LARGE SCALE GENOMIC DNA]</scope>
    <source>
        <strain evidence="1 4">SCRP324</strain>
        <strain evidence="2 3">SCRP333</strain>
    </source>
</reference>